<evidence type="ECO:0000256" key="5">
    <source>
        <dbReference type="ARBA" id="ARBA00023242"/>
    </source>
</evidence>
<keyword evidence="6" id="KW-0175">Coiled coil</keyword>
<dbReference type="PANTHER" id="PTHR13935:SF41">
    <property type="entry name" value="TRANSCRIPTION FACTOR ORG2-RELATED"/>
    <property type="match status" value="1"/>
</dbReference>
<dbReference type="PANTHER" id="PTHR13935">
    <property type="entry name" value="ACHAETE-SCUTE TRANSCRIPTION FACTOR-RELATED"/>
    <property type="match status" value="1"/>
</dbReference>
<organism evidence="9 10">
    <name type="scientific">Ilex paraguariensis</name>
    <name type="common">yerba mate</name>
    <dbReference type="NCBI Taxonomy" id="185542"/>
    <lineage>
        <taxon>Eukaryota</taxon>
        <taxon>Viridiplantae</taxon>
        <taxon>Streptophyta</taxon>
        <taxon>Embryophyta</taxon>
        <taxon>Tracheophyta</taxon>
        <taxon>Spermatophyta</taxon>
        <taxon>Magnoliopsida</taxon>
        <taxon>eudicotyledons</taxon>
        <taxon>Gunneridae</taxon>
        <taxon>Pentapetalae</taxon>
        <taxon>asterids</taxon>
        <taxon>campanulids</taxon>
        <taxon>Aquifoliales</taxon>
        <taxon>Aquifoliaceae</taxon>
        <taxon>Ilex</taxon>
    </lineage>
</organism>
<evidence type="ECO:0000256" key="4">
    <source>
        <dbReference type="ARBA" id="ARBA00023163"/>
    </source>
</evidence>
<keyword evidence="2" id="KW-0805">Transcription regulation</keyword>
<feature type="coiled-coil region" evidence="6">
    <location>
        <begin position="116"/>
        <end position="143"/>
    </location>
</feature>
<keyword evidence="3" id="KW-0238">DNA-binding</keyword>
<reference evidence="9 10" key="1">
    <citation type="submission" date="2024-02" db="EMBL/GenBank/DDBJ databases">
        <authorList>
            <person name="Vignale AGUSTIN F."/>
            <person name="Sosa J E."/>
            <person name="Modenutti C."/>
        </authorList>
    </citation>
    <scope>NUCLEOTIDE SEQUENCE [LARGE SCALE GENOMIC DNA]</scope>
</reference>
<protein>
    <recommendedName>
        <fullName evidence="8">BHLH domain-containing protein</fullName>
    </recommendedName>
</protein>
<dbReference type="AlphaFoldDB" id="A0ABC8V5D7"/>
<dbReference type="GO" id="GO:0010106">
    <property type="term" value="P:cellular response to iron ion starvation"/>
    <property type="evidence" value="ECO:0007669"/>
    <property type="project" value="UniProtKB-ARBA"/>
</dbReference>
<keyword evidence="10" id="KW-1185">Reference proteome</keyword>
<accession>A0ABC8V5D7</accession>
<dbReference type="Pfam" id="PF00010">
    <property type="entry name" value="HLH"/>
    <property type="match status" value="1"/>
</dbReference>
<evidence type="ECO:0000313" key="10">
    <source>
        <dbReference type="Proteomes" id="UP001642360"/>
    </source>
</evidence>
<keyword evidence="5" id="KW-0539">Nucleus</keyword>
<comment type="subcellular location">
    <subcellularLocation>
        <location evidence="1">Nucleus</location>
    </subcellularLocation>
</comment>
<proteinExistence type="predicted"/>
<dbReference type="GO" id="GO:0006355">
    <property type="term" value="P:regulation of DNA-templated transcription"/>
    <property type="evidence" value="ECO:0007669"/>
    <property type="project" value="UniProtKB-ARBA"/>
</dbReference>
<dbReference type="EMBL" id="CAUOFW020010501">
    <property type="protein sequence ID" value="CAK9188489.1"/>
    <property type="molecule type" value="Genomic_DNA"/>
</dbReference>
<evidence type="ECO:0000313" key="9">
    <source>
        <dbReference type="EMBL" id="CAK9188489.1"/>
    </source>
</evidence>
<dbReference type="Proteomes" id="UP001642360">
    <property type="component" value="Unassembled WGS sequence"/>
</dbReference>
<dbReference type="SMART" id="SM00353">
    <property type="entry name" value="HLH"/>
    <property type="match status" value="1"/>
</dbReference>
<evidence type="ECO:0000259" key="8">
    <source>
        <dbReference type="PROSITE" id="PS50888"/>
    </source>
</evidence>
<dbReference type="InterPro" id="IPR011598">
    <property type="entry name" value="bHLH_dom"/>
</dbReference>
<evidence type="ECO:0000256" key="1">
    <source>
        <dbReference type="ARBA" id="ARBA00004123"/>
    </source>
</evidence>
<evidence type="ECO:0000256" key="6">
    <source>
        <dbReference type="SAM" id="Coils"/>
    </source>
</evidence>
<feature type="region of interest" description="Disordered" evidence="7">
    <location>
        <begin position="31"/>
        <end position="54"/>
    </location>
</feature>
<dbReference type="FunFam" id="4.10.280.10:FF:000074">
    <property type="entry name" value="Transcription factor ORG2"/>
    <property type="match status" value="1"/>
</dbReference>
<dbReference type="InterPro" id="IPR036638">
    <property type="entry name" value="HLH_DNA-bd_sf"/>
</dbReference>
<sequence>MLALSPPLFSTLLWPFDEPISHEHNNIYGETETSDSFLPSSSSQPQAGLLDSTPSVATLGTDATTMVKKLNHNASERDRRKKINSLYSSLRSLLPAADQTKKLSIPVTVSRVLKYVPELQKEVEKLVQKKEELVSRISRQEELVQYSGKEREVAIQNSLSSVSASLVGDREVLIQISTLGINKGLLLSEALMSLEEDGLLLLHASNFESFVERVFYNLHLQVQGTQNIEIEMIREKLLSLYEKRIRCLP</sequence>
<comment type="caution">
    <text evidence="9">The sequence shown here is derived from an EMBL/GenBank/DDBJ whole genome shotgun (WGS) entry which is preliminary data.</text>
</comment>
<name>A0ABC8V5D7_9AQUA</name>
<evidence type="ECO:0000256" key="3">
    <source>
        <dbReference type="ARBA" id="ARBA00023125"/>
    </source>
</evidence>
<feature type="domain" description="BHLH" evidence="8">
    <location>
        <begin position="67"/>
        <end position="119"/>
    </location>
</feature>
<dbReference type="InterPro" id="IPR015660">
    <property type="entry name" value="MASH1/Ascl1a-like"/>
</dbReference>
<dbReference type="SUPFAM" id="SSF47459">
    <property type="entry name" value="HLH, helix-loop-helix DNA-binding domain"/>
    <property type="match status" value="1"/>
</dbReference>
<keyword evidence="4" id="KW-0804">Transcription</keyword>
<dbReference type="PROSITE" id="PS50888">
    <property type="entry name" value="BHLH"/>
    <property type="match status" value="1"/>
</dbReference>
<feature type="compositionally biased region" description="Low complexity" evidence="7">
    <location>
        <begin position="34"/>
        <end position="43"/>
    </location>
</feature>
<dbReference type="GO" id="GO:0005634">
    <property type="term" value="C:nucleus"/>
    <property type="evidence" value="ECO:0007669"/>
    <property type="project" value="UniProtKB-SubCell"/>
</dbReference>
<dbReference type="Gene3D" id="4.10.280.10">
    <property type="entry name" value="Helix-loop-helix DNA-binding domain"/>
    <property type="match status" value="1"/>
</dbReference>
<evidence type="ECO:0000256" key="7">
    <source>
        <dbReference type="SAM" id="MobiDB-lite"/>
    </source>
</evidence>
<evidence type="ECO:0000256" key="2">
    <source>
        <dbReference type="ARBA" id="ARBA00023015"/>
    </source>
</evidence>
<gene>
    <name evidence="9" type="ORF">ILEXP_LOCUS59171</name>
</gene>
<dbReference type="GO" id="GO:0003677">
    <property type="term" value="F:DNA binding"/>
    <property type="evidence" value="ECO:0007669"/>
    <property type="project" value="UniProtKB-KW"/>
</dbReference>